<dbReference type="Proteomes" id="UP000662818">
    <property type="component" value="Chromosome"/>
</dbReference>
<dbReference type="InterPro" id="IPR015813">
    <property type="entry name" value="Pyrv/PenolPyrv_kinase-like_dom"/>
</dbReference>
<reference evidence="4 5" key="1">
    <citation type="submission" date="2017-06" db="EMBL/GenBank/DDBJ databases">
        <title>Complete Genome Sequence of the Soil Carbazole-Degrading Bacterium Nocardioides aromaticivorans IC177.</title>
        <authorList>
            <person name="Vejarano F."/>
            <person name="Suzuki-Minakuchi C."/>
            <person name="Ohtsubo Y."/>
            <person name="Tsuda M."/>
            <person name="Okada K."/>
            <person name="Nojiri H."/>
        </authorList>
    </citation>
    <scope>NUCLEOTIDE SEQUENCE [LARGE SCALE GENOMIC DNA]</scope>
    <source>
        <strain evidence="4 5">IC177</strain>
    </source>
</reference>
<evidence type="ECO:0000313" key="5">
    <source>
        <dbReference type="Proteomes" id="UP000662818"/>
    </source>
</evidence>
<dbReference type="SUPFAM" id="SSF51621">
    <property type="entry name" value="Phosphoenolpyruvate/pyruvate domain"/>
    <property type="match status" value="1"/>
</dbReference>
<evidence type="ECO:0000256" key="2">
    <source>
        <dbReference type="ARBA" id="ARBA00022723"/>
    </source>
</evidence>
<proteinExistence type="predicted"/>
<dbReference type="PANTHER" id="PTHR32308">
    <property type="entry name" value="LYASE BETA SUBUNIT, PUTATIVE (AFU_ORTHOLOGUE AFUA_4G13030)-RELATED"/>
    <property type="match status" value="1"/>
</dbReference>
<accession>A0ABX7PKN3</accession>
<dbReference type="InterPro" id="IPR039480">
    <property type="entry name" value="C-C_Bond_Lyase-like"/>
</dbReference>
<evidence type="ECO:0000256" key="3">
    <source>
        <dbReference type="ARBA" id="ARBA00022842"/>
    </source>
</evidence>
<keyword evidence="5" id="KW-1185">Reference proteome</keyword>
<gene>
    <name evidence="4" type="ORF">CFH99_11750</name>
</gene>
<evidence type="ECO:0000313" key="4">
    <source>
        <dbReference type="EMBL" id="QSR26302.1"/>
    </source>
</evidence>
<sequence length="402" mass="44089">MKHFAYLADDVRDRLFEVAPEDVTPDSDRQRIALALGATLYMPGTRPDLVGDSLRVASVGATSVVWCLEDAIEHDAVERAERGVVEALESIRSMPAHRRSRMPLVFVRVRDADQIRRVAAAAGGALTGLTGFSLAKSAVDRVEPMLAATREVSAGLHRPMYAMPILESPEIAYVESRRPALARLAELFAAYDEHVLCVRVGGTDLSGIFGLRRDRDTTIWDVAVVRDALSDILNQFARNGDHVVTGPVWEHIPGPRFLKPQLRTTPFAEHHATSLRRQLINNDVDGLMREINLDKTNGMYGKTVIHPSHISVVNSLLAVHVDEYDDAVAIDQLRERGGVAASRHGRMNEVGPHGRWADQMLARAAVYGVLADDASLVDLLAIGQRVTADEFNLGDAPVRVVS</sequence>
<evidence type="ECO:0000256" key="1">
    <source>
        <dbReference type="ARBA" id="ARBA00001946"/>
    </source>
</evidence>
<dbReference type="EMBL" id="CP022295">
    <property type="protein sequence ID" value="QSR26302.1"/>
    <property type="molecule type" value="Genomic_DNA"/>
</dbReference>
<dbReference type="Pfam" id="PF15617">
    <property type="entry name" value="C-C_Bond_Lyase"/>
    <property type="match status" value="1"/>
</dbReference>
<keyword evidence="3" id="KW-0460">Magnesium</keyword>
<protein>
    <submittedName>
        <fullName evidence="4">ATP/GTP-binding protein</fullName>
    </submittedName>
</protein>
<keyword evidence="2" id="KW-0479">Metal-binding</keyword>
<organism evidence="4 5">
    <name type="scientific">Nocardioides aromaticivorans</name>
    <dbReference type="NCBI Taxonomy" id="200618"/>
    <lineage>
        <taxon>Bacteria</taxon>
        <taxon>Bacillati</taxon>
        <taxon>Actinomycetota</taxon>
        <taxon>Actinomycetes</taxon>
        <taxon>Propionibacteriales</taxon>
        <taxon>Nocardioidaceae</taxon>
        <taxon>Nocardioides</taxon>
    </lineage>
</organism>
<dbReference type="Gene3D" id="3.20.20.60">
    <property type="entry name" value="Phosphoenolpyruvate-binding domains"/>
    <property type="match status" value="2"/>
</dbReference>
<dbReference type="PANTHER" id="PTHR32308:SF10">
    <property type="entry name" value="CITRATE LYASE SUBUNIT BETA"/>
    <property type="match status" value="1"/>
</dbReference>
<name>A0ABX7PKN3_9ACTN</name>
<comment type="cofactor">
    <cofactor evidence="1">
        <name>Mg(2+)</name>
        <dbReference type="ChEBI" id="CHEBI:18420"/>
    </cofactor>
</comment>
<dbReference type="InterPro" id="IPR040442">
    <property type="entry name" value="Pyrv_kinase-like_dom_sf"/>
</dbReference>